<reference evidence="8 9" key="1">
    <citation type="submission" date="2020-08" db="EMBL/GenBank/DDBJ databases">
        <title>Sequencing the genomes of 1000 actinobacteria strains.</title>
        <authorList>
            <person name="Klenk H.-P."/>
        </authorList>
    </citation>
    <scope>NUCLEOTIDE SEQUENCE [LARGE SCALE GENOMIC DNA]</scope>
    <source>
        <strain evidence="8 9">DSM 45823</strain>
    </source>
</reference>
<keyword evidence="9" id="KW-1185">Reference proteome</keyword>
<proteinExistence type="predicted"/>
<dbReference type="GO" id="GO:0005886">
    <property type="term" value="C:plasma membrane"/>
    <property type="evidence" value="ECO:0007669"/>
    <property type="project" value="UniProtKB-SubCell"/>
</dbReference>
<dbReference type="AlphaFoldDB" id="A0A7W3MY88"/>
<feature type="transmembrane region" description="Helical" evidence="6">
    <location>
        <begin position="213"/>
        <end position="234"/>
    </location>
</feature>
<sequence>MDEADGRRWVVLAVGLGATIAGCMFQYGLPYLIPALRRSGLSLGEAGLVVVCPTVGLMAALIAWGAAADRWGERIVLSLGLGAAGAALLAAAAAQERPALMGACLVAAGAGGASVHAAGGRLILGWFAARERGLAMGLRQTSTPLGIGLAALLYPPLAGGGLGVPLLVTAVCCAAAAGLVALLVRDPRRDDAPQDAARTAAPYRTPVLWRLHAASALLVVPQFTVGTFALVFLIDEHRWDAATAGRALAAVAVAGAAARIAAGIWSDRAGTRLRPLRLVAAAVTAVMAALAAGTAAGSPAAVAVLLVAGVITVSPNGLAFTAVAEHAGRAWAGRALGVQNTAQNAMAVLAPPAAGALIGGTGGYPLAFAVAAAFGLAAVPLVPAGTGRIRRRASTARARAGRRRPARPRSTASPSPTEP</sequence>
<feature type="compositionally biased region" description="Basic residues" evidence="5">
    <location>
        <begin position="390"/>
        <end position="407"/>
    </location>
</feature>
<keyword evidence="2 6" id="KW-0812">Transmembrane</keyword>
<dbReference type="PANTHER" id="PTHR23527">
    <property type="entry name" value="BLL3282 PROTEIN"/>
    <property type="match status" value="1"/>
</dbReference>
<dbReference type="GO" id="GO:0022857">
    <property type="term" value="F:transmembrane transporter activity"/>
    <property type="evidence" value="ECO:0007669"/>
    <property type="project" value="InterPro"/>
</dbReference>
<evidence type="ECO:0000256" key="4">
    <source>
        <dbReference type="ARBA" id="ARBA00023136"/>
    </source>
</evidence>
<feature type="transmembrane region" description="Helical" evidence="6">
    <location>
        <begin position="75"/>
        <end position="94"/>
    </location>
</feature>
<protein>
    <submittedName>
        <fullName evidence="8">MFS family permease</fullName>
    </submittedName>
</protein>
<feature type="transmembrane region" description="Helical" evidence="6">
    <location>
        <begin position="164"/>
        <end position="184"/>
    </location>
</feature>
<dbReference type="InterPro" id="IPR011701">
    <property type="entry name" value="MFS"/>
</dbReference>
<dbReference type="PROSITE" id="PS50850">
    <property type="entry name" value="MFS"/>
    <property type="match status" value="1"/>
</dbReference>
<evidence type="ECO:0000313" key="8">
    <source>
        <dbReference type="EMBL" id="MBA9004086.1"/>
    </source>
</evidence>
<feature type="transmembrane region" description="Helical" evidence="6">
    <location>
        <begin position="246"/>
        <end position="266"/>
    </location>
</feature>
<feature type="region of interest" description="Disordered" evidence="5">
    <location>
        <begin position="390"/>
        <end position="419"/>
    </location>
</feature>
<dbReference type="InterPro" id="IPR036259">
    <property type="entry name" value="MFS_trans_sf"/>
</dbReference>
<keyword evidence="4 6" id="KW-0472">Membrane</keyword>
<dbReference type="EMBL" id="JACJII010000001">
    <property type="protein sequence ID" value="MBA9004086.1"/>
    <property type="molecule type" value="Genomic_DNA"/>
</dbReference>
<dbReference type="RefSeq" id="WP_312881036.1">
    <property type="nucleotide sequence ID" value="NZ_JACJII010000001.1"/>
</dbReference>
<evidence type="ECO:0000256" key="2">
    <source>
        <dbReference type="ARBA" id="ARBA00022692"/>
    </source>
</evidence>
<feature type="compositionally biased region" description="Low complexity" evidence="5">
    <location>
        <begin position="408"/>
        <end position="419"/>
    </location>
</feature>
<gene>
    <name evidence="8" type="ORF">HNR21_002968</name>
</gene>
<comment type="caution">
    <text evidence="8">The sequence shown here is derived from an EMBL/GenBank/DDBJ whole genome shotgun (WGS) entry which is preliminary data.</text>
</comment>
<name>A0A7W3MY88_9ACTN</name>
<keyword evidence="3 6" id="KW-1133">Transmembrane helix</keyword>
<dbReference type="Gene3D" id="1.20.1250.20">
    <property type="entry name" value="MFS general substrate transporter like domains"/>
    <property type="match status" value="2"/>
</dbReference>
<evidence type="ECO:0000256" key="5">
    <source>
        <dbReference type="SAM" id="MobiDB-lite"/>
    </source>
</evidence>
<dbReference type="Proteomes" id="UP000539313">
    <property type="component" value="Unassembled WGS sequence"/>
</dbReference>
<feature type="transmembrane region" description="Helical" evidence="6">
    <location>
        <begin position="100"/>
        <end position="129"/>
    </location>
</feature>
<evidence type="ECO:0000256" key="1">
    <source>
        <dbReference type="ARBA" id="ARBA00004651"/>
    </source>
</evidence>
<evidence type="ECO:0000313" key="9">
    <source>
        <dbReference type="Proteomes" id="UP000539313"/>
    </source>
</evidence>
<dbReference type="Pfam" id="PF07690">
    <property type="entry name" value="MFS_1"/>
    <property type="match status" value="1"/>
</dbReference>
<feature type="transmembrane region" description="Helical" evidence="6">
    <location>
        <begin position="141"/>
        <end position="158"/>
    </location>
</feature>
<evidence type="ECO:0000256" key="6">
    <source>
        <dbReference type="SAM" id="Phobius"/>
    </source>
</evidence>
<accession>A0A7W3MY88</accession>
<dbReference type="InterPro" id="IPR020846">
    <property type="entry name" value="MFS_dom"/>
</dbReference>
<feature type="transmembrane region" description="Helical" evidence="6">
    <location>
        <begin position="48"/>
        <end position="68"/>
    </location>
</feature>
<dbReference type="SUPFAM" id="SSF103473">
    <property type="entry name" value="MFS general substrate transporter"/>
    <property type="match status" value="1"/>
</dbReference>
<evidence type="ECO:0000259" key="7">
    <source>
        <dbReference type="PROSITE" id="PS50850"/>
    </source>
</evidence>
<dbReference type="PROSITE" id="PS51257">
    <property type="entry name" value="PROKAR_LIPOPROTEIN"/>
    <property type="match status" value="1"/>
</dbReference>
<feature type="transmembrane region" description="Helical" evidence="6">
    <location>
        <begin position="364"/>
        <end position="382"/>
    </location>
</feature>
<feature type="transmembrane region" description="Helical" evidence="6">
    <location>
        <begin position="278"/>
        <end position="311"/>
    </location>
</feature>
<comment type="subcellular location">
    <subcellularLocation>
        <location evidence="1">Cell membrane</location>
        <topology evidence="1">Multi-pass membrane protein</topology>
    </subcellularLocation>
</comment>
<dbReference type="PANTHER" id="PTHR23527:SF1">
    <property type="entry name" value="BLL3282 PROTEIN"/>
    <property type="match status" value="1"/>
</dbReference>
<evidence type="ECO:0000256" key="3">
    <source>
        <dbReference type="ARBA" id="ARBA00022989"/>
    </source>
</evidence>
<organism evidence="8 9">
    <name type="scientific">Thermomonospora cellulosilytica</name>
    <dbReference type="NCBI Taxonomy" id="1411118"/>
    <lineage>
        <taxon>Bacteria</taxon>
        <taxon>Bacillati</taxon>
        <taxon>Actinomycetota</taxon>
        <taxon>Actinomycetes</taxon>
        <taxon>Streptosporangiales</taxon>
        <taxon>Thermomonosporaceae</taxon>
        <taxon>Thermomonospora</taxon>
    </lineage>
</organism>
<feature type="domain" description="Major facilitator superfamily (MFS) profile" evidence="7">
    <location>
        <begin position="1"/>
        <end position="390"/>
    </location>
</feature>
<feature type="transmembrane region" description="Helical" evidence="6">
    <location>
        <begin position="9"/>
        <end position="28"/>
    </location>
</feature>
<dbReference type="InterPro" id="IPR052952">
    <property type="entry name" value="MFS-Transporter"/>
</dbReference>